<dbReference type="Proteomes" id="UP000324222">
    <property type="component" value="Unassembled WGS sequence"/>
</dbReference>
<proteinExistence type="predicted"/>
<name>A0A5B7CHU8_PORTR</name>
<protein>
    <submittedName>
        <fullName evidence="2">Uncharacterized protein</fullName>
    </submittedName>
</protein>
<feature type="region of interest" description="Disordered" evidence="1">
    <location>
        <begin position="1"/>
        <end position="60"/>
    </location>
</feature>
<evidence type="ECO:0000313" key="3">
    <source>
        <dbReference type="Proteomes" id="UP000324222"/>
    </source>
</evidence>
<reference evidence="2 3" key="1">
    <citation type="submission" date="2019-05" db="EMBL/GenBank/DDBJ databases">
        <title>Another draft genome of Portunus trituberculatus and its Hox gene families provides insights of decapod evolution.</title>
        <authorList>
            <person name="Jeong J.-H."/>
            <person name="Song I."/>
            <person name="Kim S."/>
            <person name="Choi T."/>
            <person name="Kim D."/>
            <person name="Ryu S."/>
            <person name="Kim W."/>
        </authorList>
    </citation>
    <scope>NUCLEOTIDE SEQUENCE [LARGE SCALE GENOMIC DNA]</scope>
    <source>
        <tissue evidence="2">Muscle</tissue>
    </source>
</reference>
<organism evidence="2 3">
    <name type="scientific">Portunus trituberculatus</name>
    <name type="common">Swimming crab</name>
    <name type="synonym">Neptunus trituberculatus</name>
    <dbReference type="NCBI Taxonomy" id="210409"/>
    <lineage>
        <taxon>Eukaryota</taxon>
        <taxon>Metazoa</taxon>
        <taxon>Ecdysozoa</taxon>
        <taxon>Arthropoda</taxon>
        <taxon>Crustacea</taxon>
        <taxon>Multicrustacea</taxon>
        <taxon>Malacostraca</taxon>
        <taxon>Eumalacostraca</taxon>
        <taxon>Eucarida</taxon>
        <taxon>Decapoda</taxon>
        <taxon>Pleocyemata</taxon>
        <taxon>Brachyura</taxon>
        <taxon>Eubrachyura</taxon>
        <taxon>Portunoidea</taxon>
        <taxon>Portunidae</taxon>
        <taxon>Portuninae</taxon>
        <taxon>Portunus</taxon>
    </lineage>
</organism>
<evidence type="ECO:0000313" key="2">
    <source>
        <dbReference type="EMBL" id="MPC08920.1"/>
    </source>
</evidence>
<dbReference type="EMBL" id="VSRR010000048">
    <property type="protein sequence ID" value="MPC08920.1"/>
    <property type="molecule type" value="Genomic_DNA"/>
</dbReference>
<feature type="compositionally biased region" description="Basic and acidic residues" evidence="1">
    <location>
        <begin position="11"/>
        <end position="21"/>
    </location>
</feature>
<sequence>MLLKLSAGEAMAKREKGDADPSMRGTPHPPLVVHLTPHSPHTKVPSSPRRPPYSATSRRS</sequence>
<keyword evidence="3" id="KW-1185">Reference proteome</keyword>
<comment type="caution">
    <text evidence="2">The sequence shown here is derived from an EMBL/GenBank/DDBJ whole genome shotgun (WGS) entry which is preliminary data.</text>
</comment>
<evidence type="ECO:0000256" key="1">
    <source>
        <dbReference type="SAM" id="MobiDB-lite"/>
    </source>
</evidence>
<dbReference type="AlphaFoldDB" id="A0A5B7CHU8"/>
<accession>A0A5B7CHU8</accession>
<gene>
    <name evidence="2" type="ORF">E2C01_001517</name>
</gene>